<reference evidence="18 19" key="1">
    <citation type="submission" date="2019-05" db="EMBL/GenBank/DDBJ databases">
        <title>Streptomyces marianii sp. nov., a novel marine actinomycete from southern coast of India.</title>
        <authorList>
            <person name="Iniyan A.M."/>
            <person name="Wink J."/>
            <person name="Ramprasad E."/>
            <person name="Ramana C.V."/>
            <person name="Bunk B."/>
            <person name="Sproer C."/>
            <person name="Joseph F.-J.R.S."/>
            <person name="Vincent S.G.P."/>
        </authorList>
    </citation>
    <scope>NUCLEOTIDE SEQUENCE [LARGE SCALE GENOMIC DNA]</scope>
    <source>
        <strain evidence="18 19">ICN19</strain>
    </source>
</reference>
<evidence type="ECO:0000313" key="19">
    <source>
        <dbReference type="Proteomes" id="UP000305921"/>
    </source>
</evidence>
<evidence type="ECO:0000256" key="6">
    <source>
        <dbReference type="ARBA" id="ARBA00022777"/>
    </source>
</evidence>
<dbReference type="SUPFAM" id="SSF55785">
    <property type="entry name" value="PYP-like sensor domain (PAS domain)"/>
    <property type="match status" value="2"/>
</dbReference>
<dbReference type="InterPro" id="IPR052016">
    <property type="entry name" value="Bact_Sigma-Reg"/>
</dbReference>
<evidence type="ECO:0000259" key="17">
    <source>
        <dbReference type="PROSITE" id="PS50112"/>
    </source>
</evidence>
<evidence type="ECO:0000256" key="15">
    <source>
        <dbReference type="ARBA" id="ARBA00081350"/>
    </source>
</evidence>
<evidence type="ECO:0000256" key="4">
    <source>
        <dbReference type="ARBA" id="ARBA00022723"/>
    </source>
</evidence>
<keyword evidence="19" id="KW-1185">Reference proteome</keyword>
<dbReference type="PROSITE" id="PS50112">
    <property type="entry name" value="PAS"/>
    <property type="match status" value="1"/>
</dbReference>
<dbReference type="SUPFAM" id="SSF81606">
    <property type="entry name" value="PP2C-like"/>
    <property type="match status" value="1"/>
</dbReference>
<dbReference type="InterPro" id="IPR036457">
    <property type="entry name" value="PPM-type-like_dom_sf"/>
</dbReference>
<proteinExistence type="predicted"/>
<comment type="catalytic activity">
    <reaction evidence="12">
        <text>O-phospho-L-seryl-[protein] + H2O = L-seryl-[protein] + phosphate</text>
        <dbReference type="Rhea" id="RHEA:20629"/>
        <dbReference type="Rhea" id="RHEA-COMP:9863"/>
        <dbReference type="Rhea" id="RHEA-COMP:11604"/>
        <dbReference type="ChEBI" id="CHEBI:15377"/>
        <dbReference type="ChEBI" id="CHEBI:29999"/>
        <dbReference type="ChEBI" id="CHEBI:43474"/>
        <dbReference type="ChEBI" id="CHEBI:83421"/>
        <dbReference type="EC" id="3.1.3.16"/>
    </reaction>
</comment>
<dbReference type="PANTHER" id="PTHR43156">
    <property type="entry name" value="STAGE II SPORULATION PROTEIN E-RELATED"/>
    <property type="match status" value="1"/>
</dbReference>
<gene>
    <name evidence="18" type="ORF">FEF34_35205</name>
</gene>
<evidence type="ECO:0000256" key="1">
    <source>
        <dbReference type="ARBA" id="ARBA00013081"/>
    </source>
</evidence>
<dbReference type="Gene3D" id="3.60.40.10">
    <property type="entry name" value="PPM-type phosphatase domain"/>
    <property type="match status" value="1"/>
</dbReference>
<protein>
    <recommendedName>
        <fullName evidence="1">protein-serine/threonine phosphatase</fullName>
        <ecNumber evidence="1">3.1.3.16</ecNumber>
    </recommendedName>
    <alternativeName>
        <fullName evidence="15">Protein-serine/threonine phosphatase</fullName>
    </alternativeName>
    <alternativeName>
        <fullName evidence="14">Serine/threonine-protein kinase</fullName>
    </alternativeName>
</protein>
<dbReference type="InterPro" id="IPR013656">
    <property type="entry name" value="PAS_4"/>
</dbReference>
<name>A0A5R9EC00_9ACTN</name>
<evidence type="ECO:0000256" key="10">
    <source>
        <dbReference type="ARBA" id="ARBA00022912"/>
    </source>
</evidence>
<evidence type="ECO:0000256" key="9">
    <source>
        <dbReference type="ARBA" id="ARBA00022842"/>
    </source>
</evidence>
<dbReference type="InterPro" id="IPR001932">
    <property type="entry name" value="PPM-type_phosphatase-like_dom"/>
</dbReference>
<feature type="domain" description="PAS" evidence="17">
    <location>
        <begin position="23"/>
        <end position="87"/>
    </location>
</feature>
<evidence type="ECO:0000256" key="14">
    <source>
        <dbReference type="ARBA" id="ARBA00075117"/>
    </source>
</evidence>
<dbReference type="RefSeq" id="WP_138056777.1">
    <property type="nucleotide sequence ID" value="NZ_VAWE01000001.1"/>
</dbReference>
<evidence type="ECO:0000256" key="11">
    <source>
        <dbReference type="ARBA" id="ARBA00023211"/>
    </source>
</evidence>
<dbReference type="Proteomes" id="UP000305921">
    <property type="component" value="Unassembled WGS sequence"/>
</dbReference>
<dbReference type="Pfam" id="PF07228">
    <property type="entry name" value="SpoIIE"/>
    <property type="match status" value="1"/>
</dbReference>
<dbReference type="CDD" id="cd00130">
    <property type="entry name" value="PAS"/>
    <property type="match status" value="2"/>
</dbReference>
<sequence>MCAARSRTDPRAGELAPTASGGLLDLLGVAAVLLDDEGRIDLWSPQAESLFGYSAEEALGRFAGRLLVHEEDLESVLDIFAQVMEGGDSWAGVFPVRHKDGGTRLVEFRNMRLMDDQGDYYALGLAADQTTIRRVERDLALSARLVSQSPIGLGVLDTDLRYISVNPAEERMNGVPAAEHVGRHVQEVLPFLDASFAATMRQVLTTGTPVLDQYTVGRTPADPENEHAWSISFHRLETPNGKVLGVVTSSVDVTERHRAVQEQRRTVLALQRSLLPVSPPPRPGLAVASRYRPARAAVEIGGDWYDVIALGGDKTALVVGDVMGSGVSAAATMGQLRTATRTLACLDLDPAEVLRHLDRITQDLAQETIATCVYAVYDPRTGRCRMSQAGHLPAALLHADGTRELLDLPTGTPLGVGKGDFDARTVALDPGDQLVLYTDGLVERRDQPIDACLDNLLSLLDDPERSPDDTCDVLLRTLRHPGDHDDVALLVARVLPSVPGPGAVRPPAPGSGEHGAGGRGRSRER</sequence>
<evidence type="ECO:0000256" key="7">
    <source>
        <dbReference type="ARBA" id="ARBA00022801"/>
    </source>
</evidence>
<evidence type="ECO:0000256" key="3">
    <source>
        <dbReference type="ARBA" id="ARBA00022679"/>
    </source>
</evidence>
<dbReference type="GO" id="GO:0005524">
    <property type="term" value="F:ATP binding"/>
    <property type="evidence" value="ECO:0007669"/>
    <property type="project" value="UniProtKB-KW"/>
</dbReference>
<dbReference type="Gene3D" id="3.30.450.20">
    <property type="entry name" value="PAS domain"/>
    <property type="match status" value="2"/>
</dbReference>
<keyword evidence="6" id="KW-0418">Kinase</keyword>
<dbReference type="GO" id="GO:0016301">
    <property type="term" value="F:kinase activity"/>
    <property type="evidence" value="ECO:0007669"/>
    <property type="project" value="UniProtKB-KW"/>
</dbReference>
<keyword evidence="2" id="KW-0597">Phosphoprotein</keyword>
<dbReference type="InterPro" id="IPR035965">
    <property type="entry name" value="PAS-like_dom_sf"/>
</dbReference>
<dbReference type="InterPro" id="IPR013655">
    <property type="entry name" value="PAS_fold_3"/>
</dbReference>
<dbReference type="OrthoDB" id="118142at2"/>
<comment type="caution">
    <text evidence="18">The sequence shown here is derived from an EMBL/GenBank/DDBJ whole genome shotgun (WGS) entry which is preliminary data.</text>
</comment>
<dbReference type="SMART" id="SM00091">
    <property type="entry name" value="PAS"/>
    <property type="match status" value="2"/>
</dbReference>
<keyword evidence="10" id="KW-0904">Protein phosphatase</keyword>
<dbReference type="GO" id="GO:0004722">
    <property type="term" value="F:protein serine/threonine phosphatase activity"/>
    <property type="evidence" value="ECO:0007669"/>
    <property type="project" value="UniProtKB-EC"/>
</dbReference>
<dbReference type="EMBL" id="VAWE01000001">
    <property type="protein sequence ID" value="TLQ47498.1"/>
    <property type="molecule type" value="Genomic_DNA"/>
</dbReference>
<dbReference type="PANTHER" id="PTHR43156:SF2">
    <property type="entry name" value="STAGE II SPORULATION PROTEIN E"/>
    <property type="match status" value="1"/>
</dbReference>
<keyword evidence="9" id="KW-0460">Magnesium</keyword>
<evidence type="ECO:0000313" key="18">
    <source>
        <dbReference type="EMBL" id="TLQ47498.1"/>
    </source>
</evidence>
<evidence type="ECO:0000256" key="12">
    <source>
        <dbReference type="ARBA" id="ARBA00047761"/>
    </source>
</evidence>
<evidence type="ECO:0000256" key="8">
    <source>
        <dbReference type="ARBA" id="ARBA00022840"/>
    </source>
</evidence>
<dbReference type="FunFam" id="3.60.40.10:FF:000005">
    <property type="entry name" value="Serine/threonine protein phosphatase"/>
    <property type="match status" value="1"/>
</dbReference>
<comment type="function">
    <text evidence="13">Primarily acts as an independent SigF regulator that is sensitive to the osmosensory signal, mediating the cross talk of PknD with the SigF regulon. Possesses both phosphatase and kinase activities. The kinase domain functions as a classic anti-sigma factor-like kinase to phosphorylate the anti-anti-sigma factor domain at the canonical regulatory site, and the phosphatase domain antagonizes this activity.</text>
</comment>
<dbReference type="FunFam" id="3.30.450.20:FF:000120">
    <property type="entry name" value="PAS domain S-box protein"/>
    <property type="match status" value="1"/>
</dbReference>
<feature type="region of interest" description="Disordered" evidence="16">
    <location>
        <begin position="498"/>
        <end position="525"/>
    </location>
</feature>
<keyword evidence="11" id="KW-0464">Manganese</keyword>
<evidence type="ECO:0000256" key="5">
    <source>
        <dbReference type="ARBA" id="ARBA00022741"/>
    </source>
</evidence>
<organism evidence="18 19">
    <name type="scientific">Streptomyces marianii</name>
    <dbReference type="NCBI Taxonomy" id="1817406"/>
    <lineage>
        <taxon>Bacteria</taxon>
        <taxon>Bacillati</taxon>
        <taxon>Actinomycetota</taxon>
        <taxon>Actinomycetes</taxon>
        <taxon>Kitasatosporales</taxon>
        <taxon>Streptomycetaceae</taxon>
        <taxon>Streptomyces</taxon>
    </lineage>
</organism>
<evidence type="ECO:0000256" key="2">
    <source>
        <dbReference type="ARBA" id="ARBA00022553"/>
    </source>
</evidence>
<evidence type="ECO:0000256" key="16">
    <source>
        <dbReference type="SAM" id="MobiDB-lite"/>
    </source>
</evidence>
<dbReference type="Pfam" id="PF08447">
    <property type="entry name" value="PAS_3"/>
    <property type="match status" value="1"/>
</dbReference>
<keyword evidence="5" id="KW-0547">Nucleotide-binding</keyword>
<keyword evidence="3" id="KW-0808">Transferase</keyword>
<dbReference type="AlphaFoldDB" id="A0A5R9EC00"/>
<evidence type="ECO:0000256" key="13">
    <source>
        <dbReference type="ARBA" id="ARBA00056274"/>
    </source>
</evidence>
<keyword evidence="8" id="KW-0067">ATP-binding</keyword>
<keyword evidence="4" id="KW-0479">Metal-binding</keyword>
<dbReference type="GO" id="GO:0046872">
    <property type="term" value="F:metal ion binding"/>
    <property type="evidence" value="ECO:0007669"/>
    <property type="project" value="UniProtKB-KW"/>
</dbReference>
<keyword evidence="7" id="KW-0378">Hydrolase</keyword>
<dbReference type="Pfam" id="PF08448">
    <property type="entry name" value="PAS_4"/>
    <property type="match status" value="1"/>
</dbReference>
<accession>A0A5R9EC00</accession>
<dbReference type="NCBIfam" id="TIGR00229">
    <property type="entry name" value="sensory_box"/>
    <property type="match status" value="2"/>
</dbReference>
<dbReference type="InterPro" id="IPR000014">
    <property type="entry name" value="PAS"/>
</dbReference>
<dbReference type="SMART" id="SM00331">
    <property type="entry name" value="PP2C_SIG"/>
    <property type="match status" value="1"/>
</dbReference>
<dbReference type="EC" id="3.1.3.16" evidence="1"/>